<gene>
    <name evidence="2" type="ORF">GCM10011511_38620</name>
</gene>
<dbReference type="RefSeq" id="WP_188934746.1">
    <property type="nucleotide sequence ID" value="NZ_BMJC01000004.1"/>
</dbReference>
<reference evidence="2" key="2">
    <citation type="submission" date="2020-09" db="EMBL/GenBank/DDBJ databases">
        <authorList>
            <person name="Sun Q."/>
            <person name="Zhou Y."/>
        </authorList>
    </citation>
    <scope>NUCLEOTIDE SEQUENCE</scope>
    <source>
        <strain evidence="2">CGMCC 1.15448</strain>
    </source>
</reference>
<feature type="transmembrane region" description="Helical" evidence="1">
    <location>
        <begin position="66"/>
        <end position="87"/>
    </location>
</feature>
<proteinExistence type="predicted"/>
<accession>A0A8J2XVB1</accession>
<comment type="caution">
    <text evidence="2">The sequence shown here is derived from an EMBL/GenBank/DDBJ whole genome shotgun (WGS) entry which is preliminary data.</text>
</comment>
<dbReference type="EMBL" id="BMJC01000004">
    <property type="protein sequence ID" value="GGB11297.1"/>
    <property type="molecule type" value="Genomic_DNA"/>
</dbReference>
<organism evidence="2 3">
    <name type="scientific">Puia dinghuensis</name>
    <dbReference type="NCBI Taxonomy" id="1792502"/>
    <lineage>
        <taxon>Bacteria</taxon>
        <taxon>Pseudomonadati</taxon>
        <taxon>Bacteroidota</taxon>
        <taxon>Chitinophagia</taxon>
        <taxon>Chitinophagales</taxon>
        <taxon>Chitinophagaceae</taxon>
        <taxon>Puia</taxon>
    </lineage>
</organism>
<feature type="transmembrane region" description="Helical" evidence="1">
    <location>
        <begin position="102"/>
        <end position="119"/>
    </location>
</feature>
<feature type="transmembrane region" description="Helical" evidence="1">
    <location>
        <begin position="128"/>
        <end position="150"/>
    </location>
</feature>
<dbReference type="Proteomes" id="UP000607559">
    <property type="component" value="Unassembled WGS sequence"/>
</dbReference>
<sequence>MTNTIIAPAGDGAGKTSGNPLLRGMAHLFSFVFHPLFITAYVMAFIIFVHPYAFAGFDHRTKVMRLLSVILCNTFLPLFAVFLLWRLQLIKSPMLRNEKERIGPYLIAMIFYWWTWLVFKRLPDTPPLAVQFLLGAFLAVCGGWVCNIYFKISMHGIAMGGMTMFFILFAFHDAYGSGLYIAAALLFTGLVCTSRLLLSAHTPFEVWSGIFIGVLTQYIGWQF</sequence>
<evidence type="ECO:0000313" key="3">
    <source>
        <dbReference type="Proteomes" id="UP000607559"/>
    </source>
</evidence>
<reference evidence="2" key="1">
    <citation type="journal article" date="2014" name="Int. J. Syst. Evol. Microbiol.">
        <title>Complete genome sequence of Corynebacterium casei LMG S-19264T (=DSM 44701T), isolated from a smear-ripened cheese.</title>
        <authorList>
            <consortium name="US DOE Joint Genome Institute (JGI-PGF)"/>
            <person name="Walter F."/>
            <person name="Albersmeier A."/>
            <person name="Kalinowski J."/>
            <person name="Ruckert C."/>
        </authorList>
    </citation>
    <scope>NUCLEOTIDE SEQUENCE</scope>
    <source>
        <strain evidence="2">CGMCC 1.15448</strain>
    </source>
</reference>
<dbReference type="AlphaFoldDB" id="A0A8J2XVB1"/>
<keyword evidence="3" id="KW-1185">Reference proteome</keyword>
<feature type="transmembrane region" description="Helical" evidence="1">
    <location>
        <begin position="31"/>
        <end position="54"/>
    </location>
</feature>
<feature type="transmembrane region" description="Helical" evidence="1">
    <location>
        <begin position="204"/>
        <end position="221"/>
    </location>
</feature>
<evidence type="ECO:0008006" key="4">
    <source>
        <dbReference type="Google" id="ProtNLM"/>
    </source>
</evidence>
<evidence type="ECO:0000256" key="1">
    <source>
        <dbReference type="SAM" id="Phobius"/>
    </source>
</evidence>
<keyword evidence="1" id="KW-1133">Transmembrane helix</keyword>
<keyword evidence="1" id="KW-0812">Transmembrane</keyword>
<protein>
    <recommendedName>
        <fullName evidence="4">PAP2 family protein</fullName>
    </recommendedName>
</protein>
<feature type="transmembrane region" description="Helical" evidence="1">
    <location>
        <begin position="179"/>
        <end position="198"/>
    </location>
</feature>
<name>A0A8J2XVB1_9BACT</name>
<feature type="transmembrane region" description="Helical" evidence="1">
    <location>
        <begin position="156"/>
        <end position="172"/>
    </location>
</feature>
<keyword evidence="1" id="KW-0472">Membrane</keyword>
<evidence type="ECO:0000313" key="2">
    <source>
        <dbReference type="EMBL" id="GGB11297.1"/>
    </source>
</evidence>